<dbReference type="OrthoDB" id="8021018at2"/>
<gene>
    <name evidence="3" type="ORF">A0U92_07770</name>
</gene>
<dbReference type="SUPFAM" id="SSF50346">
    <property type="entry name" value="PRC-barrel domain"/>
    <property type="match status" value="1"/>
</dbReference>
<protein>
    <recommendedName>
        <fullName evidence="2">PRC-barrel domain-containing protein</fullName>
    </recommendedName>
</protein>
<evidence type="ECO:0000313" key="4">
    <source>
        <dbReference type="Proteomes" id="UP000188937"/>
    </source>
</evidence>
<feature type="compositionally biased region" description="Polar residues" evidence="1">
    <location>
        <begin position="208"/>
        <end position="227"/>
    </location>
</feature>
<sequence>MRRLKSIAMDDFGPCVRRAHPGLFRAVLAGVIAGHLLAFPSAAIAQPQDSLPSSQVQAEAQTVLPGSVNRDTVTGDNPDLAIPEPALRQPVTGNAPSRTDAAIITKASLGSLIDRDVDAAGGGNLGHIVDVLIDVDGEMRAVVIDIGGFLGVGNRRVAVASDLIQVSHANPQAPLIMQVSAAVIRSAPEYKRGDMNISVLAGPRLPASGQSAGAPATSSAETISVKTSVRPVASPPASPVSSSPDE</sequence>
<feature type="region of interest" description="Disordered" evidence="1">
    <location>
        <begin position="207"/>
        <end position="246"/>
    </location>
</feature>
<accession>A0A1U9KKL2</accession>
<dbReference type="InterPro" id="IPR027275">
    <property type="entry name" value="PRC-brl_dom"/>
</dbReference>
<feature type="domain" description="PRC-barrel" evidence="2">
    <location>
        <begin position="111"/>
        <end position="159"/>
    </location>
</feature>
<keyword evidence="4" id="KW-1185">Reference proteome</keyword>
<evidence type="ECO:0000313" key="3">
    <source>
        <dbReference type="EMBL" id="AQS86344.1"/>
    </source>
</evidence>
<dbReference type="InterPro" id="IPR011033">
    <property type="entry name" value="PRC_barrel-like_sf"/>
</dbReference>
<reference evidence="3 4" key="1">
    <citation type="submission" date="2016-03" db="EMBL/GenBank/DDBJ databases">
        <title>Acetic acid bacteria sequencing.</title>
        <authorList>
            <person name="Brandt J."/>
            <person name="Jakob F."/>
            <person name="Vogel R.F."/>
        </authorList>
    </citation>
    <scope>NUCLEOTIDE SEQUENCE [LARGE SCALE GENOMIC DNA]</scope>
    <source>
        <strain evidence="3 4">TMW2.1153</strain>
    </source>
</reference>
<dbReference type="AlphaFoldDB" id="A0A1U9KKL2"/>
<dbReference type="Proteomes" id="UP000188937">
    <property type="component" value="Chromosome"/>
</dbReference>
<evidence type="ECO:0000259" key="2">
    <source>
        <dbReference type="Pfam" id="PF05239"/>
    </source>
</evidence>
<dbReference type="RefSeq" id="WP_077814318.1">
    <property type="nucleotide sequence ID" value="NZ_CP014692.1"/>
</dbReference>
<dbReference type="STRING" id="435.A0U92_07770"/>
<organism evidence="3 4">
    <name type="scientific">Acetobacter aceti</name>
    <dbReference type="NCBI Taxonomy" id="435"/>
    <lineage>
        <taxon>Bacteria</taxon>
        <taxon>Pseudomonadati</taxon>
        <taxon>Pseudomonadota</taxon>
        <taxon>Alphaproteobacteria</taxon>
        <taxon>Acetobacterales</taxon>
        <taxon>Acetobacteraceae</taxon>
        <taxon>Acetobacter</taxon>
        <taxon>Acetobacter subgen. Acetobacter</taxon>
    </lineage>
</organism>
<dbReference type="EMBL" id="CP014692">
    <property type="protein sequence ID" value="AQS86344.1"/>
    <property type="molecule type" value="Genomic_DNA"/>
</dbReference>
<name>A0A1U9KKL2_ACEAC</name>
<proteinExistence type="predicted"/>
<dbReference type="Pfam" id="PF05239">
    <property type="entry name" value="PRC"/>
    <property type="match status" value="1"/>
</dbReference>
<dbReference type="KEGG" id="aace:A0U92_07770"/>
<evidence type="ECO:0000256" key="1">
    <source>
        <dbReference type="SAM" id="MobiDB-lite"/>
    </source>
</evidence>
<dbReference type="Gene3D" id="2.30.30.240">
    <property type="entry name" value="PRC-barrel domain"/>
    <property type="match status" value="1"/>
</dbReference>